<name>A0ABT5JRP4_9SPHN</name>
<keyword evidence="3" id="KW-1185">Reference proteome</keyword>
<dbReference type="InterPro" id="IPR017946">
    <property type="entry name" value="PLC-like_Pdiesterase_TIM-brl"/>
</dbReference>
<sequence length="244" mass="27044">MIRRRAPDWLTQWEYAHRGLHSHGVPENSRAAAEGAIARGMGIECDIQMSRDNVPLVFHDWELERLTKERGKVALRPADELCRIALQETGQTLWRLAELLDLVAGRVPILVEVKAQPHLAIAEPCIAIAKALADYAGPVAVAVMSFDLRVGEWFAKHAPEVTRGLVITDTLDHGYRGAWRAAHVLERAAPDFLASDVRDIPNALISLWRESGRPLLTWTVRSPETRERGLAHADALIAEGEGLA</sequence>
<protein>
    <submittedName>
        <fullName evidence="2">Glycerophosphodiester phosphodiesterase family protein</fullName>
    </submittedName>
</protein>
<feature type="domain" description="GP-PDE" evidence="1">
    <location>
        <begin position="12"/>
        <end position="244"/>
    </location>
</feature>
<gene>
    <name evidence="2" type="ORF">OIK40_12345</name>
</gene>
<comment type="caution">
    <text evidence="2">The sequence shown here is derived from an EMBL/GenBank/DDBJ whole genome shotgun (WGS) entry which is preliminary data.</text>
</comment>
<dbReference type="RefSeq" id="WP_273678638.1">
    <property type="nucleotide sequence ID" value="NZ_JAQQXQ010000009.1"/>
</dbReference>
<organism evidence="2 3">
    <name type="scientific">Erythrobacter fulvus</name>
    <dbReference type="NCBI Taxonomy" id="2987523"/>
    <lineage>
        <taxon>Bacteria</taxon>
        <taxon>Pseudomonadati</taxon>
        <taxon>Pseudomonadota</taxon>
        <taxon>Alphaproteobacteria</taxon>
        <taxon>Sphingomonadales</taxon>
        <taxon>Erythrobacteraceae</taxon>
        <taxon>Erythrobacter/Porphyrobacter group</taxon>
        <taxon>Erythrobacter</taxon>
    </lineage>
</organism>
<dbReference type="Gene3D" id="3.20.20.190">
    <property type="entry name" value="Phosphatidylinositol (PI) phosphodiesterase"/>
    <property type="match status" value="1"/>
</dbReference>
<dbReference type="EMBL" id="JAQQXQ010000009">
    <property type="protein sequence ID" value="MDC8755431.1"/>
    <property type="molecule type" value="Genomic_DNA"/>
</dbReference>
<dbReference type="SUPFAM" id="SSF51695">
    <property type="entry name" value="PLC-like phosphodiesterases"/>
    <property type="match status" value="1"/>
</dbReference>
<dbReference type="PANTHER" id="PTHR46211:SF1">
    <property type="entry name" value="GLYCEROPHOSPHODIESTER PHOSPHODIESTERASE, CYTOPLASMIC"/>
    <property type="match status" value="1"/>
</dbReference>
<accession>A0ABT5JRP4</accession>
<reference evidence="2 3" key="1">
    <citation type="submission" date="2022-10" db="EMBL/GenBank/DDBJ databases">
        <title>Erythrobacter sp. sf7 Genome sequencing.</title>
        <authorList>
            <person name="Park S."/>
        </authorList>
    </citation>
    <scope>NUCLEOTIDE SEQUENCE [LARGE SCALE GENOMIC DNA]</scope>
    <source>
        <strain evidence="3">sf7</strain>
    </source>
</reference>
<evidence type="ECO:0000259" key="1">
    <source>
        <dbReference type="PROSITE" id="PS51704"/>
    </source>
</evidence>
<dbReference type="PROSITE" id="PS51704">
    <property type="entry name" value="GP_PDE"/>
    <property type="match status" value="1"/>
</dbReference>
<dbReference type="Proteomes" id="UP001216558">
    <property type="component" value="Unassembled WGS sequence"/>
</dbReference>
<dbReference type="PANTHER" id="PTHR46211">
    <property type="entry name" value="GLYCEROPHOSPHORYL DIESTER PHOSPHODIESTERASE"/>
    <property type="match status" value="1"/>
</dbReference>
<proteinExistence type="predicted"/>
<evidence type="ECO:0000313" key="2">
    <source>
        <dbReference type="EMBL" id="MDC8755431.1"/>
    </source>
</evidence>
<evidence type="ECO:0000313" key="3">
    <source>
        <dbReference type="Proteomes" id="UP001216558"/>
    </source>
</evidence>
<dbReference type="Pfam" id="PF03009">
    <property type="entry name" value="GDPD"/>
    <property type="match status" value="1"/>
</dbReference>
<dbReference type="InterPro" id="IPR030395">
    <property type="entry name" value="GP_PDE_dom"/>
</dbReference>